<dbReference type="Pfam" id="PF01866">
    <property type="entry name" value="Diphthamide_syn"/>
    <property type="match status" value="1"/>
</dbReference>
<dbReference type="PANTHER" id="PTHR10762">
    <property type="entry name" value="DIPHTHAMIDE BIOSYNTHESIS PROTEIN"/>
    <property type="match status" value="1"/>
</dbReference>
<organism evidence="9">
    <name type="scientific">Pyricularia oryzae (strain Y34)</name>
    <name type="common">Rice blast fungus</name>
    <name type="synonym">Magnaporthe oryzae</name>
    <dbReference type="NCBI Taxonomy" id="1143189"/>
    <lineage>
        <taxon>Eukaryota</taxon>
        <taxon>Fungi</taxon>
        <taxon>Dikarya</taxon>
        <taxon>Ascomycota</taxon>
        <taxon>Pezizomycotina</taxon>
        <taxon>Sordariomycetes</taxon>
        <taxon>Sordariomycetidae</taxon>
        <taxon>Magnaporthales</taxon>
        <taxon>Pyriculariaceae</taxon>
        <taxon>Pyricularia</taxon>
    </lineage>
</organism>
<feature type="compositionally biased region" description="Acidic residues" evidence="8">
    <location>
        <begin position="486"/>
        <end position="498"/>
    </location>
</feature>
<evidence type="ECO:0000256" key="4">
    <source>
        <dbReference type="ARBA" id="ARBA00022723"/>
    </source>
</evidence>
<comment type="subcellular location">
    <subcellularLocation>
        <location evidence="7">Cytoplasm</location>
    </subcellularLocation>
</comment>
<dbReference type="Proteomes" id="UP000011086">
    <property type="component" value="Unassembled WGS sequence"/>
</dbReference>
<dbReference type="InterPro" id="IPR042263">
    <property type="entry name" value="DPH1/DPH2_1"/>
</dbReference>
<name>A0AA97P8X5_PYRO3</name>
<dbReference type="GO" id="GO:0046872">
    <property type="term" value="F:metal ion binding"/>
    <property type="evidence" value="ECO:0007669"/>
    <property type="project" value="UniProtKB-KW"/>
</dbReference>
<dbReference type="NCBIfam" id="TIGR00322">
    <property type="entry name" value="diphth2_R"/>
    <property type="match status" value="1"/>
</dbReference>
<evidence type="ECO:0000256" key="7">
    <source>
        <dbReference type="RuleBase" id="RU364133"/>
    </source>
</evidence>
<protein>
    <recommendedName>
        <fullName evidence="7">2-(3-amino-3-carboxypropyl)histidine synthase subunit 2</fullName>
    </recommendedName>
</protein>
<feature type="compositionally biased region" description="Polar residues" evidence="8">
    <location>
        <begin position="121"/>
        <end position="133"/>
    </location>
</feature>
<comment type="function">
    <text evidence="7">Required for the first step of diphthamide biosynthesis, a post-translational modification of histidine which occurs in elongation factor 2. DPH1 and DPH2 transfer a 3-amino-3-carboxypropyl (ACP) group from S-adenosyl-L-methionine (SAM) to a histidine residue, the reaction is assisted by a reduction system comprising DPH3 and a NADH-dependent reductase. Facilitates the reduction of the catalytic iron-sulfur cluster found in the DPH1 subunit.</text>
</comment>
<feature type="region of interest" description="Disordered" evidence="8">
    <location>
        <begin position="463"/>
        <end position="527"/>
    </location>
</feature>
<dbReference type="SFLD" id="SFLDF00408">
    <property type="entry name" value="Diphthamide_biosynthesis_famil"/>
    <property type="match status" value="1"/>
</dbReference>
<dbReference type="FunFam" id="3.40.50.11840:FF:000010">
    <property type="entry name" value="2-(3-amino-3-carboxypropyl)histidine synthase subunit 2"/>
    <property type="match status" value="1"/>
</dbReference>
<evidence type="ECO:0000256" key="5">
    <source>
        <dbReference type="ARBA" id="ARBA00023004"/>
    </source>
</evidence>
<dbReference type="GO" id="GO:0017183">
    <property type="term" value="P:protein histidyl modification to diphthamide"/>
    <property type="evidence" value="ECO:0007669"/>
    <property type="project" value="InterPro"/>
</dbReference>
<dbReference type="SFLD" id="SFLDS00032">
    <property type="entry name" value="Radical_SAM_3-amino-3-carboxyp"/>
    <property type="match status" value="1"/>
</dbReference>
<dbReference type="InterPro" id="IPR010014">
    <property type="entry name" value="DHP2"/>
</dbReference>
<gene>
    <name evidence="9" type="ORF">OOU_Y34scaffold00094g46</name>
</gene>
<feature type="region of interest" description="Disordered" evidence="8">
    <location>
        <begin position="99"/>
        <end position="140"/>
    </location>
</feature>
<dbReference type="GO" id="GO:0051536">
    <property type="term" value="F:iron-sulfur cluster binding"/>
    <property type="evidence" value="ECO:0007669"/>
    <property type="project" value="UniProtKB-KW"/>
</dbReference>
<dbReference type="InterPro" id="IPR016435">
    <property type="entry name" value="DPH1/DPH2"/>
</dbReference>
<keyword evidence="6 7" id="KW-0411">Iron-sulfur</keyword>
<dbReference type="SFLD" id="SFLDG01121">
    <property type="entry name" value="Diphthamide_biosynthesis"/>
    <property type="match status" value="1"/>
</dbReference>
<feature type="compositionally biased region" description="Basic and acidic residues" evidence="8">
    <location>
        <begin position="575"/>
        <end position="585"/>
    </location>
</feature>
<keyword evidence="7" id="KW-0963">Cytoplasm</keyword>
<evidence type="ECO:0000256" key="1">
    <source>
        <dbReference type="ARBA" id="ARBA00001966"/>
    </source>
</evidence>
<dbReference type="AlphaFoldDB" id="A0AA97P8X5"/>
<sequence>MADQPTVAPALSTPAEHLFEHVSDEARVDTGQESHATNHDLAVVYEVARTAQELHDGGRRRIALQFPDHMLPDAPAVAALLEDALAVLCDGGDAVVKSDKPEAAASSQSDPNPHVAVAKVSESSSQAATDVQGSSSKVTKTTSTGLQKQRIYILADTSYSACCVDEIAAEHVDADVVVHYGRSCLSPTSRLPVIHVFTKHRLDRQAVISEFVREFPAMDSRVVLMADVAYQDHVDSVASDLSARGYTNVLTTSAIHLPFGKLPNRTARNSSGDSVEFEGPSAADLTEYDIFHISTPPTSLLLALSSRVKSLRIFPTAAPNASSSSHLSDAPSVAQFSRRLLGRRYAKLLTLSTAGIIGILVNTLSVSNYLSSLDAIRKQIAAAGKKSYTVVVGKLNPAKLANFAEIDGWVVVGCWESSLVEDDASFYRPAITPFELEVALMKDEERVWGDKWWGGIEAIKAPQEGVDTSAGKEKSATGPDGLASPDAEDDDDESEPPEFDLRTGKLVSRSRPMRGQRVANTSTGDDATFRAPVSGQLAVRQKAEVATINGVVSPGAEFLRSQRTWTGLGSDFDTEERSTVVEEGRSGVARGYTNSPRELSPRDQRVGHKSPKIGQRYPDQWSHHIHREIYEPSGPCGGMDSSRRGLRAQARYHHGVAFPPQQPPMYIFYVLTKMMHAHLYPQDKILLHEAFAVQEARKFDWWIVHVLILSSGPCSSPARMKRRSCIDLSEAPSGQSADVHCNGSVQREAISSPRSISKAIVPPPFPPLDEELIRTKRNPYGTDFESKREAARWDRLEALADDARMDHDYPNCWGYVFLLSHFLRSRGRQKKKALDPTPNDMLWSRHYNIVIEDPELAGATAGNVGYRFEDWANEHMRLDQRARRCFVKLVTGGHLDEEERPWYFLVEMHELWDLWFPAGNIEFSEIVWRSKIDDQPQD</sequence>
<comment type="similarity">
    <text evidence="3 7">Belongs to the DPH1/DPH2 family. DPH2 subfamily.</text>
</comment>
<evidence type="ECO:0000256" key="8">
    <source>
        <dbReference type="SAM" id="MobiDB-lite"/>
    </source>
</evidence>
<proteinExistence type="inferred from homology"/>
<dbReference type="Gene3D" id="3.40.50.11860">
    <property type="entry name" value="Diphthamide synthesis DPH1/DPH2 domain 3"/>
    <property type="match status" value="1"/>
</dbReference>
<keyword evidence="4 7" id="KW-0479">Metal-binding</keyword>
<evidence type="ECO:0000256" key="6">
    <source>
        <dbReference type="ARBA" id="ARBA00023014"/>
    </source>
</evidence>
<feature type="region of interest" description="Disordered" evidence="8">
    <location>
        <begin position="568"/>
        <end position="617"/>
    </location>
</feature>
<evidence type="ECO:0000256" key="2">
    <source>
        <dbReference type="ARBA" id="ARBA00005156"/>
    </source>
</evidence>
<evidence type="ECO:0000256" key="3">
    <source>
        <dbReference type="ARBA" id="ARBA00006179"/>
    </source>
</evidence>
<dbReference type="GO" id="GO:0090560">
    <property type="term" value="F:2-(3-amino-3-carboxypropyl)histidine synthase activity"/>
    <property type="evidence" value="ECO:0007669"/>
    <property type="project" value="InterPro"/>
</dbReference>
<dbReference type="EMBL" id="JH793109">
    <property type="protein sequence ID" value="ELQ44256.1"/>
    <property type="molecule type" value="Genomic_DNA"/>
</dbReference>
<reference evidence="9" key="1">
    <citation type="journal article" date="2012" name="PLoS Genet.">
        <title>Comparative analysis of the genomes of two field isolates of the rice blast fungus Magnaporthe oryzae.</title>
        <authorList>
            <person name="Xue M."/>
            <person name="Yang J."/>
            <person name="Li Z."/>
            <person name="Hu S."/>
            <person name="Yao N."/>
            <person name="Dean R.A."/>
            <person name="Zhao W."/>
            <person name="Shen M."/>
            <person name="Zhang H."/>
            <person name="Li C."/>
            <person name="Liu L."/>
            <person name="Cao L."/>
            <person name="Xu X."/>
            <person name="Xing Y."/>
            <person name="Hsiang T."/>
            <person name="Zhang Z."/>
            <person name="Xu J.R."/>
            <person name="Peng Y.L."/>
        </authorList>
    </citation>
    <scope>NUCLEOTIDE SEQUENCE</scope>
    <source>
        <strain evidence="9">Y34</strain>
    </source>
</reference>
<dbReference type="FunFam" id="3.40.50.11860:FF:000001">
    <property type="entry name" value="2-(3-amino-3-carboxypropyl)histidine synthase subunit 2"/>
    <property type="match status" value="1"/>
</dbReference>
<comment type="pathway">
    <text evidence="2 7">Protein modification; peptidyl-diphthamide biosynthesis.</text>
</comment>
<dbReference type="NCBIfam" id="TIGR00272">
    <property type="entry name" value="DPH2"/>
    <property type="match status" value="1"/>
</dbReference>
<evidence type="ECO:0000313" key="9">
    <source>
        <dbReference type="EMBL" id="ELQ44256.1"/>
    </source>
</evidence>
<accession>A0AA97P8X5</accession>
<dbReference type="GO" id="GO:0005737">
    <property type="term" value="C:cytoplasm"/>
    <property type="evidence" value="ECO:0007669"/>
    <property type="project" value="UniProtKB-SubCell"/>
</dbReference>
<dbReference type="PANTHER" id="PTHR10762:SF2">
    <property type="entry name" value="2-(3-AMINO-3-CARBOXYPROPYL)HISTIDINE SYNTHASE SUBUNIT 2"/>
    <property type="match status" value="1"/>
</dbReference>
<comment type="cofactor">
    <cofactor evidence="1">
        <name>[4Fe-4S] cluster</name>
        <dbReference type="ChEBI" id="CHEBI:49883"/>
    </cofactor>
</comment>
<dbReference type="Gene3D" id="3.40.50.11840">
    <property type="entry name" value="Diphthamide synthesis DPH1/DPH2 domain 1"/>
    <property type="match status" value="2"/>
</dbReference>
<keyword evidence="5 7" id="KW-0408">Iron</keyword>
<dbReference type="InterPro" id="IPR042265">
    <property type="entry name" value="DPH1/DPH2_3"/>
</dbReference>